<protein>
    <submittedName>
        <fullName evidence="1">Uncharacterized protein</fullName>
    </submittedName>
</protein>
<dbReference type="SUPFAM" id="SSF51126">
    <property type="entry name" value="Pectin lyase-like"/>
    <property type="match status" value="1"/>
</dbReference>
<organism evidence="1 2">
    <name type="scientific">Ottowia flava</name>
    <dbReference type="NCBI Taxonomy" id="2675430"/>
    <lineage>
        <taxon>Bacteria</taxon>
        <taxon>Pseudomonadati</taxon>
        <taxon>Pseudomonadota</taxon>
        <taxon>Betaproteobacteria</taxon>
        <taxon>Burkholderiales</taxon>
        <taxon>Comamonadaceae</taxon>
        <taxon>Ottowia</taxon>
    </lineage>
</organism>
<reference evidence="2" key="1">
    <citation type="journal article" date="2019" name="Int. J. Syst. Evol. Microbiol.">
        <title>The Global Catalogue of Microorganisms (GCM) 10K type strain sequencing project: providing services to taxonomists for standard genome sequencing and annotation.</title>
        <authorList>
            <consortium name="The Broad Institute Genomics Platform"/>
            <consortium name="The Broad Institute Genome Sequencing Center for Infectious Disease"/>
            <person name="Wu L."/>
            <person name="Ma J."/>
        </authorList>
    </citation>
    <scope>NUCLEOTIDE SEQUENCE [LARGE SCALE GENOMIC DNA]</scope>
    <source>
        <strain evidence="2">LMG 29247</strain>
    </source>
</reference>
<dbReference type="Proteomes" id="UP001597304">
    <property type="component" value="Unassembled WGS sequence"/>
</dbReference>
<dbReference type="InterPro" id="IPR011050">
    <property type="entry name" value="Pectin_lyase_fold/virulence"/>
</dbReference>
<feature type="non-terminal residue" evidence="1">
    <location>
        <position position="1"/>
    </location>
</feature>
<evidence type="ECO:0000313" key="2">
    <source>
        <dbReference type="Proteomes" id="UP001597304"/>
    </source>
</evidence>
<name>A0ABW4L1F6_9BURK</name>
<dbReference type="EMBL" id="JBHUEJ010000041">
    <property type="protein sequence ID" value="MFD1712363.1"/>
    <property type="molecule type" value="Genomic_DNA"/>
</dbReference>
<proteinExistence type="predicted"/>
<gene>
    <name evidence="1" type="ORF">ACFSF0_17320</name>
</gene>
<sequence>WFGLRTPSCFTSGEQPLGKRQLGIGTPLTIQGPGVTITAGYQSRVLTVATGTAVRLEGLTITGGAVTGNGGGDGQSGEFASGAGIFNAGQLTLKDVTVTANAAGGGGASASRPLKYRR</sequence>
<evidence type="ECO:0000313" key="1">
    <source>
        <dbReference type="EMBL" id="MFD1712363.1"/>
    </source>
</evidence>
<dbReference type="RefSeq" id="WP_377615097.1">
    <property type="nucleotide sequence ID" value="NZ_JBHUEJ010000041.1"/>
</dbReference>
<keyword evidence="2" id="KW-1185">Reference proteome</keyword>
<accession>A0ABW4L1F6</accession>
<comment type="caution">
    <text evidence="1">The sequence shown here is derived from an EMBL/GenBank/DDBJ whole genome shotgun (WGS) entry which is preliminary data.</text>
</comment>